<dbReference type="InParanoid" id="A0A0D2AQN6"/>
<dbReference type="GO" id="GO:0016791">
    <property type="term" value="F:phosphatase activity"/>
    <property type="evidence" value="ECO:0007669"/>
    <property type="project" value="TreeGrafter"/>
</dbReference>
<dbReference type="RefSeq" id="XP_016211333.1">
    <property type="nucleotide sequence ID" value="XM_016360961.1"/>
</dbReference>
<dbReference type="Proteomes" id="UP000053259">
    <property type="component" value="Unassembled WGS sequence"/>
</dbReference>
<dbReference type="EMBL" id="KN847555">
    <property type="protein sequence ID" value="KIW01464.1"/>
    <property type="molecule type" value="Genomic_DNA"/>
</dbReference>
<accession>A0A0D2AQN6</accession>
<organism evidence="2 3">
    <name type="scientific">Verruconis gallopava</name>
    <dbReference type="NCBI Taxonomy" id="253628"/>
    <lineage>
        <taxon>Eukaryota</taxon>
        <taxon>Fungi</taxon>
        <taxon>Dikarya</taxon>
        <taxon>Ascomycota</taxon>
        <taxon>Pezizomycotina</taxon>
        <taxon>Dothideomycetes</taxon>
        <taxon>Pleosporomycetidae</taxon>
        <taxon>Venturiales</taxon>
        <taxon>Sympoventuriaceae</taxon>
        <taxon>Verruconis</taxon>
    </lineage>
</organism>
<dbReference type="AlphaFoldDB" id="A0A0D2AQN6"/>
<evidence type="ECO:0000313" key="2">
    <source>
        <dbReference type="EMBL" id="KIW01464.1"/>
    </source>
</evidence>
<dbReference type="VEuPathDB" id="FungiDB:PV09_07221"/>
<dbReference type="SMART" id="SM00855">
    <property type="entry name" value="PGAM"/>
    <property type="match status" value="1"/>
</dbReference>
<sequence length="279" mass="31308">MARRNTTSRISHGPFSFQIKKMKNETLLQRNVRGSAPADRLPQDYKIRDPPLTDLGHEQCKKLNAHLRDEEPLAGDIEAVICSPMKRTIQTMIEGLDFLLAGEGEGGERKKPSVEFDARWQENSDAPCDTGSPVSALQDEFPQYREGLSRVDPAWPSKTGPYAFTRTATLERGQAVLQALYSRPEKVVAVVSHSGFLRTAVSQSHYANADYRVFDFEEKMAGKEYRLIERDGTREKGGGLGMSWKGWANVEEGDFPEEITNEAREETPPPVPDERLGRV</sequence>
<dbReference type="CDD" id="cd07067">
    <property type="entry name" value="HP_PGM_like"/>
    <property type="match status" value="1"/>
</dbReference>
<dbReference type="HOGENOM" id="CLU_039184_1_2_1"/>
<gene>
    <name evidence="2" type="ORF">PV09_07221</name>
</gene>
<dbReference type="PANTHER" id="PTHR48100:SF24">
    <property type="entry name" value="PHOSPHOGLYCERATE MUTASE"/>
    <property type="match status" value="1"/>
</dbReference>
<feature type="compositionally biased region" description="Basic and acidic residues" evidence="1">
    <location>
        <begin position="261"/>
        <end position="279"/>
    </location>
</feature>
<dbReference type="InterPro" id="IPR013078">
    <property type="entry name" value="His_Pase_superF_clade-1"/>
</dbReference>
<dbReference type="GeneID" id="27315194"/>
<reference evidence="2 3" key="1">
    <citation type="submission" date="2015-01" db="EMBL/GenBank/DDBJ databases">
        <title>The Genome Sequence of Ochroconis gallopava CBS43764.</title>
        <authorList>
            <consortium name="The Broad Institute Genomics Platform"/>
            <person name="Cuomo C."/>
            <person name="de Hoog S."/>
            <person name="Gorbushina A."/>
            <person name="Stielow B."/>
            <person name="Teixiera M."/>
            <person name="Abouelleil A."/>
            <person name="Chapman S.B."/>
            <person name="Priest M."/>
            <person name="Young S.K."/>
            <person name="Wortman J."/>
            <person name="Nusbaum C."/>
            <person name="Birren B."/>
        </authorList>
    </citation>
    <scope>NUCLEOTIDE SEQUENCE [LARGE SCALE GENOMIC DNA]</scope>
    <source>
        <strain evidence="2 3">CBS 43764</strain>
    </source>
</reference>
<dbReference type="GO" id="GO:0005737">
    <property type="term" value="C:cytoplasm"/>
    <property type="evidence" value="ECO:0007669"/>
    <property type="project" value="TreeGrafter"/>
</dbReference>
<keyword evidence="3" id="KW-1185">Reference proteome</keyword>
<dbReference type="InterPro" id="IPR050275">
    <property type="entry name" value="PGM_Phosphatase"/>
</dbReference>
<dbReference type="Pfam" id="PF00300">
    <property type="entry name" value="His_Phos_1"/>
    <property type="match status" value="1"/>
</dbReference>
<evidence type="ECO:0008006" key="4">
    <source>
        <dbReference type="Google" id="ProtNLM"/>
    </source>
</evidence>
<proteinExistence type="predicted"/>
<dbReference type="SUPFAM" id="SSF53254">
    <property type="entry name" value="Phosphoglycerate mutase-like"/>
    <property type="match status" value="1"/>
</dbReference>
<protein>
    <recommendedName>
        <fullName evidence="4">Phosphoglycerate mutase</fullName>
    </recommendedName>
</protein>
<dbReference type="OrthoDB" id="496981at2759"/>
<evidence type="ECO:0000313" key="3">
    <source>
        <dbReference type="Proteomes" id="UP000053259"/>
    </source>
</evidence>
<name>A0A0D2AQN6_9PEZI</name>
<feature type="region of interest" description="Disordered" evidence="1">
    <location>
        <begin position="255"/>
        <end position="279"/>
    </location>
</feature>
<dbReference type="Gene3D" id="3.40.50.1240">
    <property type="entry name" value="Phosphoglycerate mutase-like"/>
    <property type="match status" value="1"/>
</dbReference>
<dbReference type="PANTHER" id="PTHR48100">
    <property type="entry name" value="BROAD-SPECIFICITY PHOSPHATASE YOR283W-RELATED"/>
    <property type="match status" value="1"/>
</dbReference>
<dbReference type="InterPro" id="IPR029033">
    <property type="entry name" value="His_PPase_superfam"/>
</dbReference>
<evidence type="ECO:0000256" key="1">
    <source>
        <dbReference type="SAM" id="MobiDB-lite"/>
    </source>
</evidence>